<dbReference type="AlphaFoldDB" id="A0A6A6RP29"/>
<name>A0A6A6RP29_9PLEO</name>
<evidence type="ECO:0000256" key="3">
    <source>
        <dbReference type="SAM" id="SignalP"/>
    </source>
</evidence>
<keyword evidence="2" id="KW-1133">Transmembrane helix</keyword>
<accession>A0A6A6RP29</accession>
<organism evidence="4 5">
    <name type="scientific">Massarina eburnea CBS 473.64</name>
    <dbReference type="NCBI Taxonomy" id="1395130"/>
    <lineage>
        <taxon>Eukaryota</taxon>
        <taxon>Fungi</taxon>
        <taxon>Dikarya</taxon>
        <taxon>Ascomycota</taxon>
        <taxon>Pezizomycotina</taxon>
        <taxon>Dothideomycetes</taxon>
        <taxon>Pleosporomycetidae</taxon>
        <taxon>Pleosporales</taxon>
        <taxon>Massarineae</taxon>
        <taxon>Massarinaceae</taxon>
        <taxon>Massarina</taxon>
    </lineage>
</organism>
<keyword evidence="5" id="KW-1185">Reference proteome</keyword>
<evidence type="ECO:0000256" key="1">
    <source>
        <dbReference type="SAM" id="MobiDB-lite"/>
    </source>
</evidence>
<feature type="chain" id="PRO_5025473139" description="Extracellular membrane protein CFEM domain-containing protein" evidence="3">
    <location>
        <begin position="27"/>
        <end position="285"/>
    </location>
</feature>
<evidence type="ECO:0000256" key="2">
    <source>
        <dbReference type="SAM" id="Phobius"/>
    </source>
</evidence>
<proteinExistence type="predicted"/>
<feature type="signal peptide" evidence="3">
    <location>
        <begin position="1"/>
        <end position="26"/>
    </location>
</feature>
<keyword evidence="2" id="KW-0472">Membrane</keyword>
<dbReference type="OrthoDB" id="5421290at2759"/>
<feature type="compositionally biased region" description="Low complexity" evidence="1">
    <location>
        <begin position="145"/>
        <end position="175"/>
    </location>
</feature>
<evidence type="ECO:0000313" key="5">
    <source>
        <dbReference type="Proteomes" id="UP000799753"/>
    </source>
</evidence>
<feature type="region of interest" description="Disordered" evidence="1">
    <location>
        <begin position="145"/>
        <end position="179"/>
    </location>
</feature>
<keyword evidence="3" id="KW-0732">Signal</keyword>
<reference evidence="4" key="1">
    <citation type="journal article" date="2020" name="Stud. Mycol.">
        <title>101 Dothideomycetes genomes: a test case for predicting lifestyles and emergence of pathogens.</title>
        <authorList>
            <person name="Haridas S."/>
            <person name="Albert R."/>
            <person name="Binder M."/>
            <person name="Bloem J."/>
            <person name="Labutti K."/>
            <person name="Salamov A."/>
            <person name="Andreopoulos B."/>
            <person name="Baker S."/>
            <person name="Barry K."/>
            <person name="Bills G."/>
            <person name="Bluhm B."/>
            <person name="Cannon C."/>
            <person name="Castanera R."/>
            <person name="Culley D."/>
            <person name="Daum C."/>
            <person name="Ezra D."/>
            <person name="Gonzalez J."/>
            <person name="Henrissat B."/>
            <person name="Kuo A."/>
            <person name="Liang C."/>
            <person name="Lipzen A."/>
            <person name="Lutzoni F."/>
            <person name="Magnuson J."/>
            <person name="Mondo S."/>
            <person name="Nolan M."/>
            <person name="Ohm R."/>
            <person name="Pangilinan J."/>
            <person name="Park H.-J."/>
            <person name="Ramirez L."/>
            <person name="Alfaro M."/>
            <person name="Sun H."/>
            <person name="Tritt A."/>
            <person name="Yoshinaga Y."/>
            <person name="Zwiers L.-H."/>
            <person name="Turgeon B."/>
            <person name="Goodwin S."/>
            <person name="Spatafora J."/>
            <person name="Crous P."/>
            <person name="Grigoriev I."/>
        </authorList>
    </citation>
    <scope>NUCLEOTIDE SEQUENCE</scope>
    <source>
        <strain evidence="4">CBS 473.64</strain>
    </source>
</reference>
<sequence>MNPSNPHNQSALIVLAIFFFTTLTTAQIGTLTQDVTTISAFPLQKPCAQSCFVQTGFCPNDILGSKIGCKEHTNCYDSGWQATNDCYCRTDLQKAAQAYLTSCVKAKCSAGDAKIDQSTAGSIYEEYCRGKGYSIAAPATVQASATEGSGSSSGTTKAGSGSPAETGTPETTETSTDSKKKLSISEIVGIVVGSLAGLAFLAITLRIVLKWCGCIGAGGRGGNTQPIQQQQQAVPLSQQAAYPMNLYPEWQQKATGAESEVGPDDSVSVVTAPRLAPTIVSNVRR</sequence>
<gene>
    <name evidence="4" type="ORF">P280DRAFT_167817</name>
</gene>
<evidence type="ECO:0000313" key="4">
    <source>
        <dbReference type="EMBL" id="KAF2635938.1"/>
    </source>
</evidence>
<dbReference type="Proteomes" id="UP000799753">
    <property type="component" value="Unassembled WGS sequence"/>
</dbReference>
<keyword evidence="2" id="KW-0812">Transmembrane</keyword>
<protein>
    <recommendedName>
        <fullName evidence="6">Extracellular membrane protein CFEM domain-containing protein</fullName>
    </recommendedName>
</protein>
<feature type="transmembrane region" description="Helical" evidence="2">
    <location>
        <begin position="187"/>
        <end position="209"/>
    </location>
</feature>
<dbReference type="EMBL" id="MU006802">
    <property type="protein sequence ID" value="KAF2635938.1"/>
    <property type="molecule type" value="Genomic_DNA"/>
</dbReference>
<evidence type="ECO:0008006" key="6">
    <source>
        <dbReference type="Google" id="ProtNLM"/>
    </source>
</evidence>